<evidence type="ECO:0000313" key="2">
    <source>
        <dbReference type="EMBL" id="SKM28710.1"/>
    </source>
</evidence>
<dbReference type="InterPro" id="IPR018330">
    <property type="entry name" value="RecT_fam"/>
</dbReference>
<organism evidence="2 3">
    <name type="scientific">Mycobacteroides abscessus subsp. massiliense</name>
    <dbReference type="NCBI Taxonomy" id="1962118"/>
    <lineage>
        <taxon>Bacteria</taxon>
        <taxon>Bacillati</taxon>
        <taxon>Actinomycetota</taxon>
        <taxon>Actinomycetes</taxon>
        <taxon>Mycobacteriales</taxon>
        <taxon>Mycobacteriaceae</taxon>
        <taxon>Mycobacteroides</taxon>
        <taxon>Mycobacteroides abscessus</taxon>
    </lineage>
</organism>
<dbReference type="RefSeq" id="WP_079626746.1">
    <property type="nucleotide sequence ID" value="NZ_FVGW01000006.1"/>
</dbReference>
<feature type="region of interest" description="Disordered" evidence="1">
    <location>
        <begin position="382"/>
        <end position="405"/>
    </location>
</feature>
<feature type="compositionally biased region" description="Low complexity" evidence="1">
    <location>
        <begin position="382"/>
        <end position="394"/>
    </location>
</feature>
<proteinExistence type="predicted"/>
<protein>
    <submittedName>
        <fullName evidence="2">RecT-family phage protein</fullName>
    </submittedName>
</protein>
<accession>A0A1U0WQF0</accession>
<dbReference type="GO" id="GO:0003677">
    <property type="term" value="F:DNA binding"/>
    <property type="evidence" value="ECO:0007669"/>
    <property type="project" value="InterPro"/>
</dbReference>
<dbReference type="Proteomes" id="UP000190074">
    <property type="component" value="Unassembled WGS sequence"/>
</dbReference>
<sequence length="405" mass="44095">MTETTTQTAHAVTMMMPDPAATTGGEVATQLGTELAINTGQIGFTDAQRAALRQLGIEDATDGDLAVFFHVCQTTGLDPFRKEIYMIGRNTKLTEWLDNGEGGRRKVERYVTKYTIQTGIDGFRRKVREYAHRNGDTLAVEGPLYCGDDGEWKEVWPGKTPPVAAKFTVIRNGEPFTAVAHFDEFVQTNNIYEGTGQGRKVVGQEPNSMWAKMPRNQIGKCAEAAACRRAYPNEFAGLILTDAAQPTVIDGEVVEQHRPPQRARGTSALEARAAAAAAAKAPQPAADDTPAVTKPLSEASRRKWLNKMFALMGEGKAPDREDQLIVIAGILDLDTLREHRDDMTDDELRTVATQLNDWKTTGALEAQVTELINAWSLREAAQADAAAHESAPAEQGDLLDGGDQS</sequence>
<reference evidence="2 3" key="1">
    <citation type="submission" date="2016-11" db="EMBL/GenBank/DDBJ databases">
        <authorList>
            <consortium name="Pathogen Informatics"/>
        </authorList>
    </citation>
    <scope>NUCLEOTIDE SEQUENCE [LARGE SCALE GENOMIC DNA]</scope>
    <source>
        <strain evidence="2 3">911</strain>
    </source>
</reference>
<gene>
    <name evidence="2" type="ORF">SAMEA2259716_03356</name>
</gene>
<dbReference type="GO" id="GO:0006259">
    <property type="term" value="P:DNA metabolic process"/>
    <property type="evidence" value="ECO:0007669"/>
    <property type="project" value="InterPro"/>
</dbReference>
<name>A0A1U0WQF0_9MYCO</name>
<evidence type="ECO:0000313" key="3">
    <source>
        <dbReference type="Proteomes" id="UP000190074"/>
    </source>
</evidence>
<dbReference type="Pfam" id="PF03837">
    <property type="entry name" value="RecT"/>
    <property type="match status" value="1"/>
</dbReference>
<dbReference type="AlphaFoldDB" id="A0A1U0WQF0"/>
<evidence type="ECO:0000256" key="1">
    <source>
        <dbReference type="SAM" id="MobiDB-lite"/>
    </source>
</evidence>
<dbReference type="EMBL" id="FVGW01000006">
    <property type="protein sequence ID" value="SKM28710.1"/>
    <property type="molecule type" value="Genomic_DNA"/>
</dbReference>